<feature type="transmembrane region" description="Helical" evidence="1">
    <location>
        <begin position="7"/>
        <end position="25"/>
    </location>
</feature>
<feature type="transmembrane region" description="Helical" evidence="1">
    <location>
        <begin position="56"/>
        <end position="75"/>
    </location>
</feature>
<comment type="caution">
    <text evidence="2">The sequence shown here is derived from an EMBL/GenBank/DDBJ whole genome shotgun (WGS) entry which is preliminary data.</text>
</comment>
<dbReference type="AlphaFoldDB" id="A0A0W8E3A3"/>
<feature type="transmembrane region" description="Helical" evidence="1">
    <location>
        <begin position="81"/>
        <end position="100"/>
    </location>
</feature>
<gene>
    <name evidence="2" type="ORF">ASZ90_019446</name>
</gene>
<evidence type="ECO:0000256" key="1">
    <source>
        <dbReference type="SAM" id="Phobius"/>
    </source>
</evidence>
<reference evidence="2" key="1">
    <citation type="journal article" date="2015" name="Proc. Natl. Acad. Sci. U.S.A.">
        <title>Networks of energetic and metabolic interactions define dynamics in microbial communities.</title>
        <authorList>
            <person name="Embree M."/>
            <person name="Liu J.K."/>
            <person name="Al-Bassam M.M."/>
            <person name="Zengler K."/>
        </authorList>
    </citation>
    <scope>NUCLEOTIDE SEQUENCE</scope>
</reference>
<keyword evidence="1" id="KW-0472">Membrane</keyword>
<keyword evidence="1" id="KW-0812">Transmembrane</keyword>
<dbReference type="EMBL" id="LNQE01001892">
    <property type="protein sequence ID" value="KUG03106.1"/>
    <property type="molecule type" value="Genomic_DNA"/>
</dbReference>
<proteinExistence type="predicted"/>
<name>A0A0W8E3A3_9ZZZZ</name>
<sequence length="101" mass="11183">MNTKLISIFNSIITFLLLIWAIYIFSLASGLLSRIVSALGGAVIVAYMPSNPKFTLINLAIKIIIITLIITIGYIKQKKNISYWLKAVAIAIIIWNTTLVS</sequence>
<evidence type="ECO:0000313" key="2">
    <source>
        <dbReference type="EMBL" id="KUG03106.1"/>
    </source>
</evidence>
<organism evidence="2">
    <name type="scientific">hydrocarbon metagenome</name>
    <dbReference type="NCBI Taxonomy" id="938273"/>
    <lineage>
        <taxon>unclassified sequences</taxon>
        <taxon>metagenomes</taxon>
        <taxon>ecological metagenomes</taxon>
    </lineage>
</organism>
<accession>A0A0W8E3A3</accession>
<keyword evidence="1" id="KW-1133">Transmembrane helix</keyword>
<protein>
    <submittedName>
        <fullName evidence="2">Uncharacterized protein</fullName>
    </submittedName>
</protein>